<keyword evidence="8" id="KW-1185">Reference proteome</keyword>
<dbReference type="InterPro" id="IPR001851">
    <property type="entry name" value="ABC_transp_permease"/>
</dbReference>
<sequence>MRAVPYLAAVLLALLVAALVIWALGYDPVRAMRAIVVTTPRTNFGFVQTLHKWVPLTLLAFAFVVPLAAGRFNIGGEGQMLVGAIAATAAGITMSDLPLALLLPICLIASVLAGMVWSGIAALLMQRFKVNEILSTVLLNFVSFYLLDYVASEVWPDTSAGHPATIPVGEGALLPTIWNPPMHTGVLLAIVVSAVVIVWGRRTTQGFHVRAVGLNERAAKLHGVRTGRTAVLAMLIGGAIAGLAGGIEVAGVHGKLIEGMQSNYLLLGIIIGLIARGSLLAVPFVAFGISWLEVGASAMQRQAQVPAELVLIVEGLILVFLLLSDVITARLRRRAS</sequence>
<dbReference type="EMBL" id="CP047156">
    <property type="protein sequence ID" value="QHC02481.1"/>
    <property type="molecule type" value="Genomic_DNA"/>
</dbReference>
<organism evidence="7 8">
    <name type="scientific">Epidermidibacterium keratini</name>
    <dbReference type="NCBI Taxonomy" id="1891644"/>
    <lineage>
        <taxon>Bacteria</taxon>
        <taxon>Bacillati</taxon>
        <taxon>Actinomycetota</taxon>
        <taxon>Actinomycetes</taxon>
        <taxon>Sporichthyales</taxon>
        <taxon>Sporichthyaceae</taxon>
        <taxon>Epidermidibacterium</taxon>
    </lineage>
</organism>
<dbReference type="Proteomes" id="UP000463857">
    <property type="component" value="Chromosome"/>
</dbReference>
<reference evidence="7 8" key="1">
    <citation type="journal article" date="2018" name="Int. J. Syst. Evol. Microbiol.">
        <title>Epidermidibacterium keratini gen. nov., sp. nov., a member of the family Sporichthyaceae, isolated from keratin epidermis.</title>
        <authorList>
            <person name="Lee D.G."/>
            <person name="Trujillo M.E."/>
            <person name="Kang S."/>
            <person name="Nam J.J."/>
            <person name="Kim Y.J."/>
        </authorList>
    </citation>
    <scope>NUCLEOTIDE SEQUENCE [LARGE SCALE GENOMIC DNA]</scope>
    <source>
        <strain evidence="7 8">EPI-7</strain>
    </source>
</reference>
<keyword evidence="2" id="KW-1003">Cell membrane</keyword>
<evidence type="ECO:0000313" key="7">
    <source>
        <dbReference type="EMBL" id="QHC02481.1"/>
    </source>
</evidence>
<feature type="transmembrane region" description="Helical" evidence="6">
    <location>
        <begin position="309"/>
        <end position="331"/>
    </location>
</feature>
<feature type="transmembrane region" description="Helical" evidence="6">
    <location>
        <begin position="182"/>
        <end position="200"/>
    </location>
</feature>
<evidence type="ECO:0000256" key="2">
    <source>
        <dbReference type="ARBA" id="ARBA00022475"/>
    </source>
</evidence>
<proteinExistence type="predicted"/>
<evidence type="ECO:0000256" key="3">
    <source>
        <dbReference type="ARBA" id="ARBA00022692"/>
    </source>
</evidence>
<evidence type="ECO:0000256" key="6">
    <source>
        <dbReference type="SAM" id="Phobius"/>
    </source>
</evidence>
<feature type="transmembrane region" description="Helical" evidence="6">
    <location>
        <begin position="264"/>
        <end position="289"/>
    </location>
</feature>
<dbReference type="KEGG" id="eke:EK0264_15570"/>
<feature type="transmembrane region" description="Helical" evidence="6">
    <location>
        <begin position="101"/>
        <end position="124"/>
    </location>
</feature>
<dbReference type="Pfam" id="PF02653">
    <property type="entry name" value="BPD_transp_2"/>
    <property type="match status" value="1"/>
</dbReference>
<dbReference type="GO" id="GO:0005886">
    <property type="term" value="C:plasma membrane"/>
    <property type="evidence" value="ECO:0007669"/>
    <property type="project" value="UniProtKB-SubCell"/>
</dbReference>
<dbReference type="GO" id="GO:0022857">
    <property type="term" value="F:transmembrane transporter activity"/>
    <property type="evidence" value="ECO:0007669"/>
    <property type="project" value="InterPro"/>
</dbReference>
<comment type="subcellular location">
    <subcellularLocation>
        <location evidence="1">Cell membrane</location>
        <topology evidence="1">Multi-pass membrane protein</topology>
    </subcellularLocation>
</comment>
<evidence type="ECO:0000256" key="5">
    <source>
        <dbReference type="ARBA" id="ARBA00023136"/>
    </source>
</evidence>
<dbReference type="AlphaFoldDB" id="A0A7L4YTE2"/>
<evidence type="ECO:0000256" key="1">
    <source>
        <dbReference type="ARBA" id="ARBA00004651"/>
    </source>
</evidence>
<protein>
    <submittedName>
        <fullName evidence="7">ABC transporter permease</fullName>
    </submittedName>
</protein>
<evidence type="ECO:0000256" key="4">
    <source>
        <dbReference type="ARBA" id="ARBA00022989"/>
    </source>
</evidence>
<feature type="transmembrane region" description="Helical" evidence="6">
    <location>
        <begin position="53"/>
        <end position="72"/>
    </location>
</feature>
<dbReference type="CDD" id="cd06580">
    <property type="entry name" value="TM_PBP1_transp_TpRbsC_like"/>
    <property type="match status" value="1"/>
</dbReference>
<name>A0A7L4YTE2_9ACTN</name>
<keyword evidence="3 6" id="KW-0812">Transmembrane</keyword>
<keyword evidence="5 6" id="KW-0472">Membrane</keyword>
<dbReference type="PANTHER" id="PTHR47089">
    <property type="entry name" value="ABC TRANSPORTER, PERMEASE PROTEIN"/>
    <property type="match status" value="1"/>
</dbReference>
<gene>
    <name evidence="7" type="ORF">EK0264_15570</name>
</gene>
<dbReference type="InParanoid" id="A0A7L4YTE2"/>
<evidence type="ECO:0000313" key="8">
    <source>
        <dbReference type="Proteomes" id="UP000463857"/>
    </source>
</evidence>
<keyword evidence="4 6" id="KW-1133">Transmembrane helix</keyword>
<accession>A0A7L4YTE2</accession>
<dbReference type="PANTHER" id="PTHR47089:SF1">
    <property type="entry name" value="GUANOSINE ABC TRANSPORTER PERMEASE PROTEIN NUPP"/>
    <property type="match status" value="1"/>
</dbReference>
<feature type="transmembrane region" description="Helical" evidence="6">
    <location>
        <begin position="133"/>
        <end position="151"/>
    </location>
</feature>
<dbReference type="OrthoDB" id="45037at2"/>